<evidence type="ECO:0000313" key="4">
    <source>
        <dbReference type="Proteomes" id="UP000176445"/>
    </source>
</evidence>
<dbReference type="InterPro" id="IPR009057">
    <property type="entry name" value="Homeodomain-like_sf"/>
</dbReference>
<dbReference type="AlphaFoldDB" id="A0A1F6CN70"/>
<proteinExistence type="predicted"/>
<dbReference type="InterPro" id="IPR012337">
    <property type="entry name" value="RNaseH-like_sf"/>
</dbReference>
<dbReference type="Gene3D" id="3.30.420.10">
    <property type="entry name" value="Ribonuclease H-like superfamily/Ribonuclease H"/>
    <property type="match status" value="1"/>
</dbReference>
<keyword evidence="1" id="KW-1133">Transmembrane helix</keyword>
<accession>A0A1F6CN70</accession>
<sequence>MPFFHKIHCKYTGIKGILTVYNHYLTYTYMVSEKALKKMRILVFWEKHGLEATQEAFQVKRRTLFDWKQRFQEGGMKIEALNDHSRAPKRKRVREWDERIIAEIKRLRFEHPNLGKDKIYPELLAYCTEHALACPTISTIGRIIKDLRGLRMFPQKVSHFGKIKTWKRAKKLRKPKDFKTAYPGHLVSLDSIERRIHGSKRYIITFEDIHTRFTFAWSTTSHASPAAKEFFDLCLQVFPFPITFVLTDNGSEFAKEFSKSMKELHLTHYHTYPRTPKMNAHIERFNRTIQEEFVDFHVFDLLTPPVFNNKLIDYLIWYNTKRVHHAFKNKLSPVQFMLSLDPVILNIPQECKDGWTRTHPCHFSNGALYLFYEATSLLFSIAITSYVTGKSDQARFSRR</sequence>
<dbReference type="Pfam" id="PF00665">
    <property type="entry name" value="rve"/>
    <property type="match status" value="1"/>
</dbReference>
<dbReference type="PROSITE" id="PS50994">
    <property type="entry name" value="INTEGRASE"/>
    <property type="match status" value="1"/>
</dbReference>
<keyword evidence="1" id="KW-0812">Transmembrane</keyword>
<comment type="caution">
    <text evidence="3">The sequence shown here is derived from an EMBL/GenBank/DDBJ whole genome shotgun (WGS) entry which is preliminary data.</text>
</comment>
<dbReference type="GO" id="GO:0003676">
    <property type="term" value="F:nucleic acid binding"/>
    <property type="evidence" value="ECO:0007669"/>
    <property type="project" value="InterPro"/>
</dbReference>
<dbReference type="Proteomes" id="UP000176445">
    <property type="component" value="Unassembled WGS sequence"/>
</dbReference>
<feature type="transmembrane region" description="Helical" evidence="1">
    <location>
        <begin position="367"/>
        <end position="389"/>
    </location>
</feature>
<keyword evidence="1" id="KW-0472">Membrane</keyword>
<dbReference type="SUPFAM" id="SSF53098">
    <property type="entry name" value="Ribonuclease H-like"/>
    <property type="match status" value="1"/>
</dbReference>
<feature type="domain" description="Integrase catalytic" evidence="2">
    <location>
        <begin position="179"/>
        <end position="341"/>
    </location>
</feature>
<gene>
    <name evidence="3" type="ORF">A2704_06870</name>
</gene>
<evidence type="ECO:0000259" key="2">
    <source>
        <dbReference type="PROSITE" id="PS50994"/>
    </source>
</evidence>
<dbReference type="SUPFAM" id="SSF46689">
    <property type="entry name" value="Homeodomain-like"/>
    <property type="match status" value="1"/>
</dbReference>
<dbReference type="InterPro" id="IPR036397">
    <property type="entry name" value="RNaseH_sf"/>
</dbReference>
<dbReference type="InterPro" id="IPR001584">
    <property type="entry name" value="Integrase_cat-core"/>
</dbReference>
<dbReference type="EMBL" id="MFKW01000045">
    <property type="protein sequence ID" value="OGG50653.1"/>
    <property type="molecule type" value="Genomic_DNA"/>
</dbReference>
<dbReference type="GO" id="GO:0015074">
    <property type="term" value="P:DNA integration"/>
    <property type="evidence" value="ECO:0007669"/>
    <property type="project" value="InterPro"/>
</dbReference>
<evidence type="ECO:0000313" key="3">
    <source>
        <dbReference type="EMBL" id="OGG50653.1"/>
    </source>
</evidence>
<reference evidence="3 4" key="1">
    <citation type="journal article" date="2016" name="Nat. Commun.">
        <title>Thousands of microbial genomes shed light on interconnected biogeochemical processes in an aquifer system.</title>
        <authorList>
            <person name="Anantharaman K."/>
            <person name="Brown C.T."/>
            <person name="Hug L.A."/>
            <person name="Sharon I."/>
            <person name="Castelle C.J."/>
            <person name="Probst A.J."/>
            <person name="Thomas B.C."/>
            <person name="Singh A."/>
            <person name="Wilkins M.J."/>
            <person name="Karaoz U."/>
            <person name="Brodie E.L."/>
            <person name="Williams K.H."/>
            <person name="Hubbard S.S."/>
            <person name="Banfield J.F."/>
        </authorList>
    </citation>
    <scope>NUCLEOTIDE SEQUENCE [LARGE SCALE GENOMIC DNA]</scope>
</reference>
<name>A0A1F6CN70_9BACT</name>
<protein>
    <recommendedName>
        <fullName evidence="2">Integrase catalytic domain-containing protein</fullName>
    </recommendedName>
</protein>
<evidence type="ECO:0000256" key="1">
    <source>
        <dbReference type="SAM" id="Phobius"/>
    </source>
</evidence>
<organism evidence="3 4">
    <name type="scientific">Candidatus Kaiserbacteria bacterium RIFCSPHIGHO2_01_FULL_54_36b</name>
    <dbReference type="NCBI Taxonomy" id="1798483"/>
    <lineage>
        <taxon>Bacteria</taxon>
        <taxon>Candidatus Kaiseribacteriota</taxon>
    </lineage>
</organism>